<accession>A0A4Y5ZBG2</accession>
<dbReference type="PANTHER" id="PTHR30469:SF18">
    <property type="entry name" value="RESISTANCE-NODULATION-CELL DIVISION (RND) EFFLUX MEMBRANE FUSION PROTEIN-RELATED"/>
    <property type="match status" value="1"/>
</dbReference>
<dbReference type="Gene3D" id="2.40.420.20">
    <property type="match status" value="1"/>
</dbReference>
<dbReference type="Gene3D" id="2.40.50.100">
    <property type="match status" value="1"/>
</dbReference>
<dbReference type="KEGG" id="lpy:FIV34_09705"/>
<dbReference type="GO" id="GO:0015562">
    <property type="term" value="F:efflux transmembrane transporter activity"/>
    <property type="evidence" value="ECO:0007669"/>
    <property type="project" value="TreeGrafter"/>
</dbReference>
<proteinExistence type="inferred from homology"/>
<dbReference type="PANTHER" id="PTHR30469">
    <property type="entry name" value="MULTIDRUG RESISTANCE PROTEIN MDTA"/>
    <property type="match status" value="1"/>
</dbReference>
<comment type="similarity">
    <text evidence="1">Belongs to the membrane fusion protein (MFP) (TC 8.A.1) family.</text>
</comment>
<dbReference type="SUPFAM" id="SSF111369">
    <property type="entry name" value="HlyD-like secretion proteins"/>
    <property type="match status" value="1"/>
</dbReference>
<evidence type="ECO:0000256" key="1">
    <source>
        <dbReference type="ARBA" id="ARBA00009477"/>
    </source>
</evidence>
<dbReference type="EMBL" id="CP041046">
    <property type="protein sequence ID" value="QDE41615.1"/>
    <property type="molecule type" value="Genomic_DNA"/>
</dbReference>
<protein>
    <submittedName>
        <fullName evidence="2">Efflux RND transporter periplasmic adaptor subunit</fullName>
    </submittedName>
</protein>
<dbReference type="AlphaFoldDB" id="A0A4Y5ZBG2"/>
<dbReference type="NCBIfam" id="TIGR01730">
    <property type="entry name" value="RND_mfp"/>
    <property type="match status" value="1"/>
</dbReference>
<dbReference type="Gene3D" id="1.10.287.470">
    <property type="entry name" value="Helix hairpin bin"/>
    <property type="match status" value="1"/>
</dbReference>
<organism evidence="2 3">
    <name type="scientific">Luteibacter pinisoli</name>
    <dbReference type="NCBI Taxonomy" id="2589080"/>
    <lineage>
        <taxon>Bacteria</taxon>
        <taxon>Pseudomonadati</taxon>
        <taxon>Pseudomonadota</taxon>
        <taxon>Gammaproteobacteria</taxon>
        <taxon>Lysobacterales</taxon>
        <taxon>Rhodanobacteraceae</taxon>
        <taxon>Luteibacter</taxon>
    </lineage>
</organism>
<dbReference type="OrthoDB" id="9806939at2"/>
<evidence type="ECO:0000313" key="3">
    <source>
        <dbReference type="Proteomes" id="UP000316093"/>
    </source>
</evidence>
<evidence type="ECO:0000313" key="2">
    <source>
        <dbReference type="EMBL" id="QDE41615.1"/>
    </source>
</evidence>
<dbReference type="GO" id="GO:1990281">
    <property type="term" value="C:efflux pump complex"/>
    <property type="evidence" value="ECO:0007669"/>
    <property type="project" value="TreeGrafter"/>
</dbReference>
<name>A0A4Y5ZBG2_9GAMM</name>
<dbReference type="Proteomes" id="UP000316093">
    <property type="component" value="Chromosome"/>
</dbReference>
<dbReference type="InterPro" id="IPR006143">
    <property type="entry name" value="RND_pump_MFP"/>
</dbReference>
<gene>
    <name evidence="2" type="ORF">FIV34_09705</name>
</gene>
<reference evidence="2 3" key="1">
    <citation type="submission" date="2019-06" db="EMBL/GenBank/DDBJ databases">
        <title>A complete genome sequence for Luteibacter pinisoli MAH-14.</title>
        <authorList>
            <person name="Baltrus D.A."/>
        </authorList>
    </citation>
    <scope>NUCLEOTIDE SEQUENCE [LARGE SCALE GENOMIC DNA]</scope>
    <source>
        <strain evidence="2 3">MAH-14</strain>
    </source>
</reference>
<keyword evidence="3" id="KW-1185">Reference proteome</keyword>
<sequence>MATLLSACSRSEADPRLAPPLVRTATLAASEAGESTFSGTVAARVQSNLGFRVPGKVVERLVDAGQAVKRGDPLMRIDRTDLALANTASAGEVEAARAQAVQTAADEKRLGKLVGAGAVSASAYDQAKAAADAAAARLRAAQAQATVSSNEAGYAVLPADADGTVVETLAEPGQVVTAGQVVVRLAHAGPREALVDLPETVRPAIGSMARATLYGSDGAGGSARLRLLSDAADTATRTYEARYILDGSAADAPLGATVVIHIPDATHTAPSVPISAIFDNGKGPGVWMLQGKTPASVTWRAVTLGTISDETATVTSGLHAGESFVALGAHQLHEGEQVRTSAAPGATP</sequence>
<dbReference type="Gene3D" id="2.40.30.170">
    <property type="match status" value="1"/>
</dbReference>